<dbReference type="InterPro" id="IPR005467">
    <property type="entry name" value="His_kinase_dom"/>
</dbReference>
<name>A0A1G7KQW8_9BACT</name>
<dbReference type="Gene3D" id="1.10.287.130">
    <property type="match status" value="1"/>
</dbReference>
<dbReference type="Proteomes" id="UP000182427">
    <property type="component" value="Chromosome I"/>
</dbReference>
<accession>A0A1G7KQW8</accession>
<dbReference type="PROSITE" id="PS50885">
    <property type="entry name" value="HAMP"/>
    <property type="match status" value="1"/>
</dbReference>
<feature type="domain" description="Histidine kinase" evidence="12">
    <location>
        <begin position="245"/>
        <end position="462"/>
    </location>
</feature>
<dbReference type="InterPro" id="IPR036097">
    <property type="entry name" value="HisK_dim/P_sf"/>
</dbReference>
<protein>
    <recommendedName>
        <fullName evidence="3">histidine kinase</fullName>
        <ecNumber evidence="3">2.7.13.3</ecNumber>
    </recommendedName>
</protein>
<comment type="catalytic activity">
    <reaction evidence="1">
        <text>ATP + protein L-histidine = ADP + protein N-phospho-L-histidine.</text>
        <dbReference type="EC" id="2.7.13.3"/>
    </reaction>
</comment>
<dbReference type="Pfam" id="PF00512">
    <property type="entry name" value="HisKA"/>
    <property type="match status" value="1"/>
</dbReference>
<dbReference type="SMART" id="SM00387">
    <property type="entry name" value="HATPase_c"/>
    <property type="match status" value="1"/>
</dbReference>
<keyword evidence="8 11" id="KW-1133">Transmembrane helix</keyword>
<dbReference type="EC" id="2.7.13.3" evidence="3"/>
<evidence type="ECO:0000256" key="4">
    <source>
        <dbReference type="ARBA" id="ARBA00022553"/>
    </source>
</evidence>
<dbReference type="Pfam" id="PF02518">
    <property type="entry name" value="HATPase_c"/>
    <property type="match status" value="1"/>
</dbReference>
<dbReference type="Pfam" id="PF00672">
    <property type="entry name" value="HAMP"/>
    <property type="match status" value="1"/>
</dbReference>
<dbReference type="PANTHER" id="PTHR45436">
    <property type="entry name" value="SENSOR HISTIDINE KINASE YKOH"/>
    <property type="match status" value="1"/>
</dbReference>
<feature type="transmembrane region" description="Helical" evidence="11">
    <location>
        <begin position="163"/>
        <end position="182"/>
    </location>
</feature>
<dbReference type="SUPFAM" id="SSF47384">
    <property type="entry name" value="Homodimeric domain of signal transducing histidine kinase"/>
    <property type="match status" value="1"/>
</dbReference>
<dbReference type="InterPro" id="IPR050428">
    <property type="entry name" value="TCS_sensor_his_kinase"/>
</dbReference>
<keyword evidence="15" id="KW-1185">Reference proteome</keyword>
<dbReference type="PROSITE" id="PS50109">
    <property type="entry name" value="HIS_KIN"/>
    <property type="match status" value="1"/>
</dbReference>
<reference evidence="14 15" key="1">
    <citation type="submission" date="2016-10" db="EMBL/GenBank/DDBJ databases">
        <authorList>
            <person name="de Groot N.N."/>
        </authorList>
    </citation>
    <scope>NUCLEOTIDE SEQUENCE [LARGE SCALE GENOMIC DNA]</scope>
    <source>
        <strain evidence="14 15">GAS232</strain>
    </source>
</reference>
<dbReference type="GO" id="GO:0005886">
    <property type="term" value="C:plasma membrane"/>
    <property type="evidence" value="ECO:0007669"/>
    <property type="project" value="TreeGrafter"/>
</dbReference>
<evidence type="ECO:0000256" key="3">
    <source>
        <dbReference type="ARBA" id="ARBA00012438"/>
    </source>
</evidence>
<dbReference type="CDD" id="cd00075">
    <property type="entry name" value="HATPase"/>
    <property type="match status" value="1"/>
</dbReference>
<evidence type="ECO:0000256" key="9">
    <source>
        <dbReference type="ARBA" id="ARBA00023012"/>
    </source>
</evidence>
<dbReference type="InterPro" id="IPR003660">
    <property type="entry name" value="HAMP_dom"/>
</dbReference>
<feature type="domain" description="HAMP" evidence="13">
    <location>
        <begin position="184"/>
        <end position="237"/>
    </location>
</feature>
<evidence type="ECO:0000256" key="5">
    <source>
        <dbReference type="ARBA" id="ARBA00022679"/>
    </source>
</evidence>
<evidence type="ECO:0000256" key="11">
    <source>
        <dbReference type="SAM" id="Phobius"/>
    </source>
</evidence>
<evidence type="ECO:0000256" key="1">
    <source>
        <dbReference type="ARBA" id="ARBA00000085"/>
    </source>
</evidence>
<evidence type="ECO:0000256" key="8">
    <source>
        <dbReference type="ARBA" id="ARBA00022989"/>
    </source>
</evidence>
<evidence type="ECO:0000259" key="13">
    <source>
        <dbReference type="PROSITE" id="PS50885"/>
    </source>
</evidence>
<dbReference type="SMART" id="SM00304">
    <property type="entry name" value="HAMP"/>
    <property type="match status" value="1"/>
</dbReference>
<dbReference type="Gene3D" id="3.30.565.10">
    <property type="entry name" value="Histidine kinase-like ATPase, C-terminal domain"/>
    <property type="match status" value="1"/>
</dbReference>
<dbReference type="CDD" id="cd06225">
    <property type="entry name" value="HAMP"/>
    <property type="match status" value="1"/>
</dbReference>
<dbReference type="OrthoDB" id="9796330at2"/>
<dbReference type="AlphaFoldDB" id="A0A1G7KQW8"/>
<evidence type="ECO:0000313" key="14">
    <source>
        <dbReference type="EMBL" id="SDF39607.1"/>
    </source>
</evidence>
<dbReference type="SMART" id="SM00388">
    <property type="entry name" value="HisKA"/>
    <property type="match status" value="1"/>
</dbReference>
<dbReference type="Gene3D" id="6.10.340.10">
    <property type="match status" value="1"/>
</dbReference>
<evidence type="ECO:0000256" key="10">
    <source>
        <dbReference type="ARBA" id="ARBA00023136"/>
    </source>
</evidence>
<dbReference type="CDD" id="cd00082">
    <property type="entry name" value="HisKA"/>
    <property type="match status" value="1"/>
</dbReference>
<evidence type="ECO:0000256" key="2">
    <source>
        <dbReference type="ARBA" id="ARBA00004141"/>
    </source>
</evidence>
<dbReference type="PRINTS" id="PR00344">
    <property type="entry name" value="BCTRLSENSOR"/>
</dbReference>
<proteinExistence type="predicted"/>
<organism evidence="14 15">
    <name type="scientific">Terriglobus roseus</name>
    <dbReference type="NCBI Taxonomy" id="392734"/>
    <lineage>
        <taxon>Bacteria</taxon>
        <taxon>Pseudomonadati</taxon>
        <taxon>Acidobacteriota</taxon>
        <taxon>Terriglobia</taxon>
        <taxon>Terriglobales</taxon>
        <taxon>Acidobacteriaceae</taxon>
        <taxon>Terriglobus</taxon>
    </lineage>
</organism>
<keyword evidence="10 11" id="KW-0472">Membrane</keyword>
<gene>
    <name evidence="14" type="ORF">SAMN05444167_2274</name>
</gene>
<dbReference type="InterPro" id="IPR004358">
    <property type="entry name" value="Sig_transdc_His_kin-like_C"/>
</dbReference>
<sequence length="464" mass="51484">MKRRSSISLRLTVWFSTAFVLGFLVFGVAMYLELSYSLAAGRDKTLLHRANRAVTLLTNCHVGSPLCVQRFDDFAAATPEGNLIHVFDVDGKRLYPVVQDPSDTFPWPSGVTPQDRLFSKVKYQNAIFRMLSEPVTIGTVHYRIVVGGQLNDNRVLVNQFKHGLLWTAPILLIFSAAIGFFLSTRALRPVARLIASVRLISIGNLSRRLPALHSGDELEALTETCNEMLARLETAVGQITRFTADASHELRSPISYIYTQSEYALKNLPLEEESAECFSQILRECEEATALLNDMLTLARCDSGHSGMTFTRTNLKGILDDVYLRAAPLAKSKQQSLTLEVDRHEPTWIMGDPPSLRRLFWILLDNAIKYTPIDGEISIRLRTGGSEACVDIKDNGIGIPQDALSNIFGRFYRVDRARTLAEGSGLGLSIAKWISDIHRGDLSVKSSENIGSIFQISFGTTNAG</sequence>
<evidence type="ECO:0000256" key="7">
    <source>
        <dbReference type="ARBA" id="ARBA00022777"/>
    </source>
</evidence>
<keyword evidence="4" id="KW-0597">Phosphoprotein</keyword>
<evidence type="ECO:0000259" key="12">
    <source>
        <dbReference type="PROSITE" id="PS50109"/>
    </source>
</evidence>
<keyword evidence="9" id="KW-0902">Two-component regulatory system</keyword>
<evidence type="ECO:0000313" key="15">
    <source>
        <dbReference type="Proteomes" id="UP000182427"/>
    </source>
</evidence>
<dbReference type="InterPro" id="IPR003594">
    <property type="entry name" value="HATPase_dom"/>
</dbReference>
<dbReference type="InterPro" id="IPR003661">
    <property type="entry name" value="HisK_dim/P_dom"/>
</dbReference>
<dbReference type="EMBL" id="LT629690">
    <property type="protein sequence ID" value="SDF39607.1"/>
    <property type="molecule type" value="Genomic_DNA"/>
</dbReference>
<comment type="subcellular location">
    <subcellularLocation>
        <location evidence="2">Membrane</location>
        <topology evidence="2">Multi-pass membrane protein</topology>
    </subcellularLocation>
</comment>
<keyword evidence="7 14" id="KW-0418">Kinase</keyword>
<dbReference type="InterPro" id="IPR036890">
    <property type="entry name" value="HATPase_C_sf"/>
</dbReference>
<evidence type="ECO:0000256" key="6">
    <source>
        <dbReference type="ARBA" id="ARBA00022692"/>
    </source>
</evidence>
<dbReference type="GO" id="GO:0000155">
    <property type="term" value="F:phosphorelay sensor kinase activity"/>
    <property type="evidence" value="ECO:0007669"/>
    <property type="project" value="InterPro"/>
</dbReference>
<feature type="transmembrane region" description="Helical" evidence="11">
    <location>
        <begin position="12"/>
        <end position="32"/>
    </location>
</feature>
<dbReference type="PANTHER" id="PTHR45436:SF15">
    <property type="entry name" value="SENSOR HISTIDINE KINASE CUSS"/>
    <property type="match status" value="1"/>
</dbReference>
<dbReference type="FunFam" id="3.30.565.10:FF:000006">
    <property type="entry name" value="Sensor histidine kinase WalK"/>
    <property type="match status" value="1"/>
</dbReference>
<dbReference type="SUPFAM" id="SSF55874">
    <property type="entry name" value="ATPase domain of HSP90 chaperone/DNA topoisomerase II/histidine kinase"/>
    <property type="match status" value="1"/>
</dbReference>
<dbReference type="SUPFAM" id="SSF158472">
    <property type="entry name" value="HAMP domain-like"/>
    <property type="match status" value="1"/>
</dbReference>
<keyword evidence="5" id="KW-0808">Transferase</keyword>
<keyword evidence="6 11" id="KW-0812">Transmembrane</keyword>